<feature type="transmembrane region" description="Helical" evidence="5">
    <location>
        <begin position="18"/>
        <end position="38"/>
    </location>
</feature>
<evidence type="ECO:0000313" key="6">
    <source>
        <dbReference type="EMBL" id="TCS62086.1"/>
    </source>
</evidence>
<keyword evidence="7" id="KW-1185">Reference proteome</keyword>
<dbReference type="AlphaFoldDB" id="A0A4R3JAJ4"/>
<name>A0A4R3JAJ4_9PROT</name>
<keyword evidence="4 5" id="KW-0472">Membrane</keyword>
<keyword evidence="3 5" id="KW-1133">Transmembrane helix</keyword>
<dbReference type="HAMAP" id="MF_00189">
    <property type="entry name" value="YciB"/>
    <property type="match status" value="1"/>
</dbReference>
<feature type="transmembrane region" description="Helical" evidence="5">
    <location>
        <begin position="116"/>
        <end position="134"/>
    </location>
</feature>
<dbReference type="Pfam" id="PF04279">
    <property type="entry name" value="IspA"/>
    <property type="match status" value="1"/>
</dbReference>
<dbReference type="InterPro" id="IPR006008">
    <property type="entry name" value="YciB"/>
</dbReference>
<comment type="caution">
    <text evidence="6">The sequence shown here is derived from an EMBL/GenBank/DDBJ whole genome shotgun (WGS) entry which is preliminary data.</text>
</comment>
<evidence type="ECO:0000256" key="2">
    <source>
        <dbReference type="ARBA" id="ARBA00022692"/>
    </source>
</evidence>
<gene>
    <name evidence="5" type="primary">yciB</name>
    <name evidence="6" type="ORF">EDD55_10640</name>
</gene>
<comment type="function">
    <text evidence="5">Plays a role in cell envelope biogenesis, maintenance of cell envelope integrity and membrane homeostasis.</text>
</comment>
<comment type="subcellular location">
    <subcellularLocation>
        <location evidence="5">Cell inner membrane</location>
        <topology evidence="5">Multi-pass membrane protein</topology>
    </subcellularLocation>
</comment>
<feature type="transmembrane region" description="Helical" evidence="5">
    <location>
        <begin position="76"/>
        <end position="95"/>
    </location>
</feature>
<dbReference type="PANTHER" id="PTHR36917">
    <property type="entry name" value="INTRACELLULAR SEPTATION PROTEIN A-RELATED"/>
    <property type="match status" value="1"/>
</dbReference>
<protein>
    <recommendedName>
        <fullName evidence="5">Inner membrane-spanning protein YciB</fullName>
    </recommendedName>
</protein>
<dbReference type="NCBIfam" id="NF001323">
    <property type="entry name" value="PRK00259.1-1"/>
    <property type="match status" value="1"/>
</dbReference>
<evidence type="ECO:0000256" key="1">
    <source>
        <dbReference type="ARBA" id="ARBA00022475"/>
    </source>
</evidence>
<dbReference type="EMBL" id="SLZW01000006">
    <property type="protein sequence ID" value="TCS62086.1"/>
    <property type="molecule type" value="Genomic_DNA"/>
</dbReference>
<feature type="transmembrane region" description="Helical" evidence="5">
    <location>
        <begin position="45"/>
        <end position="64"/>
    </location>
</feature>
<keyword evidence="1 5" id="KW-1003">Cell membrane</keyword>
<evidence type="ECO:0000256" key="5">
    <source>
        <dbReference type="HAMAP-Rule" id="MF_00189"/>
    </source>
</evidence>
<reference evidence="6 7" key="1">
    <citation type="submission" date="2019-03" db="EMBL/GenBank/DDBJ databases">
        <title>Genomic Encyclopedia of Type Strains, Phase IV (KMG-IV): sequencing the most valuable type-strain genomes for metagenomic binning, comparative biology and taxonomic classification.</title>
        <authorList>
            <person name="Goeker M."/>
        </authorList>
    </citation>
    <scope>NUCLEOTIDE SEQUENCE [LARGE SCALE GENOMIC DNA]</scope>
    <source>
        <strain evidence="6 7">DSM 101688</strain>
    </source>
</reference>
<evidence type="ECO:0000313" key="7">
    <source>
        <dbReference type="Proteomes" id="UP000295304"/>
    </source>
</evidence>
<evidence type="ECO:0000256" key="3">
    <source>
        <dbReference type="ARBA" id="ARBA00022989"/>
    </source>
</evidence>
<dbReference type="NCBIfam" id="TIGR00997">
    <property type="entry name" value="ispZ"/>
    <property type="match status" value="1"/>
</dbReference>
<accession>A0A4R3JAJ4</accession>
<keyword evidence="2 5" id="KW-0812">Transmembrane</keyword>
<comment type="similarity">
    <text evidence="5">Belongs to the YciB family.</text>
</comment>
<organism evidence="6 7">
    <name type="scientific">Varunaivibrio sulfuroxidans</name>
    <dbReference type="NCBI Taxonomy" id="1773489"/>
    <lineage>
        <taxon>Bacteria</taxon>
        <taxon>Pseudomonadati</taxon>
        <taxon>Pseudomonadota</taxon>
        <taxon>Alphaproteobacteria</taxon>
        <taxon>Rhodospirillales</taxon>
        <taxon>Magnetovibrionaceae</taxon>
        <taxon>Varunaivibrio</taxon>
    </lineage>
</organism>
<dbReference type="PANTHER" id="PTHR36917:SF1">
    <property type="entry name" value="INNER MEMBRANE-SPANNING PROTEIN YCIB"/>
    <property type="match status" value="1"/>
</dbReference>
<evidence type="ECO:0000256" key="4">
    <source>
        <dbReference type="ARBA" id="ARBA00023136"/>
    </source>
</evidence>
<proteinExistence type="inferred from homology"/>
<sequence length="186" mass="20970">MEVGPLALFFVVNARADIFYATFAFMIATVASLGYAYFNGRHIPAMPLIAGAFILVFGGLTLILQDDTFIKLKPTIVNALFATALFVGLALRKNLFKIALQGAIHLDEGGWRKLTWRWAFFFLFLALANEYVWRTQTTNFWVDFKVFGVMPLTVLFSALQLPLIMRHQIDDPGDAEPSQEAQRNET</sequence>
<dbReference type="Proteomes" id="UP000295304">
    <property type="component" value="Unassembled WGS sequence"/>
</dbReference>
<dbReference type="GO" id="GO:0005886">
    <property type="term" value="C:plasma membrane"/>
    <property type="evidence" value="ECO:0007669"/>
    <property type="project" value="UniProtKB-SubCell"/>
</dbReference>
<keyword evidence="5" id="KW-0997">Cell inner membrane</keyword>
<feature type="transmembrane region" description="Helical" evidence="5">
    <location>
        <begin position="140"/>
        <end position="159"/>
    </location>
</feature>